<evidence type="ECO:0000259" key="1">
    <source>
        <dbReference type="Pfam" id="PF13568"/>
    </source>
</evidence>
<proteinExistence type="predicted"/>
<keyword evidence="3" id="KW-1185">Reference proteome</keyword>
<organism evidence="2 3">
    <name type="scientific">Arundinibacter roseus</name>
    <dbReference type="NCBI Taxonomy" id="2070510"/>
    <lineage>
        <taxon>Bacteria</taxon>
        <taxon>Pseudomonadati</taxon>
        <taxon>Bacteroidota</taxon>
        <taxon>Cytophagia</taxon>
        <taxon>Cytophagales</taxon>
        <taxon>Spirosomataceae</taxon>
        <taxon>Arundinibacter</taxon>
    </lineage>
</organism>
<feature type="domain" description="Outer membrane protein beta-barrel" evidence="1">
    <location>
        <begin position="55"/>
        <end position="223"/>
    </location>
</feature>
<dbReference type="OrthoDB" id="1001536at2"/>
<dbReference type="AlphaFoldDB" id="A0A4V2X911"/>
<evidence type="ECO:0000313" key="3">
    <source>
        <dbReference type="Proteomes" id="UP000295706"/>
    </source>
</evidence>
<dbReference type="EMBL" id="SMJU01000013">
    <property type="protein sequence ID" value="TDB61825.1"/>
    <property type="molecule type" value="Genomic_DNA"/>
</dbReference>
<dbReference type="InterPro" id="IPR025665">
    <property type="entry name" value="Beta-barrel_OMP_2"/>
</dbReference>
<accession>A0A4V2X911</accession>
<protein>
    <submittedName>
        <fullName evidence="2">PorT family protein</fullName>
    </submittedName>
</protein>
<dbReference type="Pfam" id="PF13568">
    <property type="entry name" value="OMP_b-brl_2"/>
    <property type="match status" value="1"/>
</dbReference>
<gene>
    <name evidence="2" type="ORF">EZE20_18950</name>
</gene>
<comment type="caution">
    <text evidence="2">The sequence shown here is derived from an EMBL/GenBank/DDBJ whole genome shotgun (WGS) entry which is preliminary data.</text>
</comment>
<reference evidence="2 3" key="1">
    <citation type="submission" date="2019-02" db="EMBL/GenBank/DDBJ databases">
        <title>Arundinibacter roseus gen. nov., sp. nov., a new member of the family Cytophagaceae.</title>
        <authorList>
            <person name="Szuroczki S."/>
            <person name="Khayer B."/>
            <person name="Sproer C."/>
            <person name="Toumi M."/>
            <person name="Szabo A."/>
            <person name="Felfoldi T."/>
            <person name="Schumann P."/>
            <person name="Toth E."/>
        </authorList>
    </citation>
    <scope>NUCLEOTIDE SEQUENCE [LARGE SCALE GENOMIC DNA]</scope>
    <source>
        <strain evidence="2 3">DMA-k-7a</strain>
    </source>
</reference>
<dbReference type="Proteomes" id="UP000295706">
    <property type="component" value="Unassembled WGS sequence"/>
</dbReference>
<evidence type="ECO:0000313" key="2">
    <source>
        <dbReference type="EMBL" id="TDB61825.1"/>
    </source>
</evidence>
<sequence>MIPTIEVLVPIGTLFLCIHQKVLINYKCMKKLFIVAIATLLSYSASAQMSTYDPFFRFGLKAGVNLSNIRGNDLSLGSGGSAFNFEDNSNRALGFAGGVFFRFGRKFYVQPEILLSQKGGTFNVYRDGVTNEEGKLDVRFSNLDVPVMLGGRFGKFFRVNVGPVASLRMTNSGKISDAFNQYTDNEVEETYNNNVTFGYQAGVGFDFGRLSLDVRYEGNLNDVVNINYNNVETANKFGRKSNLFQATLGIAIL</sequence>
<name>A0A4V2X911_9BACT</name>